<evidence type="ECO:0000256" key="7">
    <source>
        <dbReference type="ARBA" id="ARBA00023237"/>
    </source>
</evidence>
<dbReference type="Gene3D" id="2.170.130.10">
    <property type="entry name" value="TonB-dependent receptor, plug domain"/>
    <property type="match status" value="1"/>
</dbReference>
<dbReference type="InterPro" id="IPR036942">
    <property type="entry name" value="Beta-barrel_TonB_sf"/>
</dbReference>
<evidence type="ECO:0000256" key="3">
    <source>
        <dbReference type="ARBA" id="ARBA00022452"/>
    </source>
</evidence>
<dbReference type="InterPro" id="IPR012910">
    <property type="entry name" value="Plug_dom"/>
</dbReference>
<dbReference type="AlphaFoldDB" id="A0AAE6ZDQ8"/>
<dbReference type="InterPro" id="IPR037066">
    <property type="entry name" value="Plug_dom_sf"/>
</dbReference>
<evidence type="ECO:0000313" key="12">
    <source>
        <dbReference type="Proteomes" id="UP000502421"/>
    </source>
</evidence>
<keyword evidence="5 9" id="KW-0732">Signal</keyword>
<evidence type="ECO:0000256" key="1">
    <source>
        <dbReference type="ARBA" id="ARBA00004571"/>
    </source>
</evidence>
<keyword evidence="7 8" id="KW-0998">Cell outer membrane</keyword>
<dbReference type="InterPro" id="IPR013784">
    <property type="entry name" value="Carb-bd-like_fold"/>
</dbReference>
<comment type="subcellular location">
    <subcellularLocation>
        <location evidence="1 8">Cell outer membrane</location>
        <topology evidence="1 8">Multi-pass membrane protein</topology>
    </subcellularLocation>
</comment>
<feature type="domain" description="TonB-dependent receptor plug" evidence="10">
    <location>
        <begin position="124"/>
        <end position="228"/>
    </location>
</feature>
<evidence type="ECO:0000313" key="11">
    <source>
        <dbReference type="EMBL" id="QJB30784.1"/>
    </source>
</evidence>
<evidence type="ECO:0000256" key="5">
    <source>
        <dbReference type="ARBA" id="ARBA00022729"/>
    </source>
</evidence>
<dbReference type="GO" id="GO:0030246">
    <property type="term" value="F:carbohydrate binding"/>
    <property type="evidence" value="ECO:0007669"/>
    <property type="project" value="InterPro"/>
</dbReference>
<dbReference type="KEGG" id="coy:HF329_05515"/>
<feature type="chain" id="PRO_5041905526" evidence="9">
    <location>
        <begin position="24"/>
        <end position="789"/>
    </location>
</feature>
<keyword evidence="2 8" id="KW-0813">Transport</keyword>
<dbReference type="Pfam" id="PF13715">
    <property type="entry name" value="CarbopepD_reg_2"/>
    <property type="match status" value="1"/>
</dbReference>
<evidence type="ECO:0000256" key="9">
    <source>
        <dbReference type="SAM" id="SignalP"/>
    </source>
</evidence>
<dbReference type="Gene3D" id="2.40.170.20">
    <property type="entry name" value="TonB-dependent receptor, beta-barrel domain"/>
    <property type="match status" value="1"/>
</dbReference>
<evidence type="ECO:0000256" key="2">
    <source>
        <dbReference type="ARBA" id="ARBA00022448"/>
    </source>
</evidence>
<dbReference type="GO" id="GO:0009279">
    <property type="term" value="C:cell outer membrane"/>
    <property type="evidence" value="ECO:0007669"/>
    <property type="project" value="UniProtKB-SubCell"/>
</dbReference>
<dbReference type="PANTHER" id="PTHR30069">
    <property type="entry name" value="TONB-DEPENDENT OUTER MEMBRANE RECEPTOR"/>
    <property type="match status" value="1"/>
</dbReference>
<dbReference type="Proteomes" id="UP000502421">
    <property type="component" value="Chromosome"/>
</dbReference>
<reference evidence="12" key="1">
    <citation type="submission" date="2020-04" db="EMBL/GenBank/DDBJ databases">
        <authorList>
            <person name="Kittiwongwattana C."/>
        </authorList>
    </citation>
    <scope>NUCLEOTIDE SEQUENCE [LARGE SCALE GENOMIC DNA]</scope>
    <source>
        <strain evidence="12">1310</strain>
    </source>
</reference>
<dbReference type="GO" id="GO:0044718">
    <property type="term" value="P:siderophore transmembrane transport"/>
    <property type="evidence" value="ECO:0007669"/>
    <property type="project" value="TreeGrafter"/>
</dbReference>
<feature type="signal peptide" evidence="9">
    <location>
        <begin position="1"/>
        <end position="23"/>
    </location>
</feature>
<keyword evidence="11" id="KW-0675">Receptor</keyword>
<keyword evidence="3 8" id="KW-1134">Transmembrane beta strand</keyword>
<comment type="similarity">
    <text evidence="8">Belongs to the TonB-dependent receptor family.</text>
</comment>
<keyword evidence="4 8" id="KW-0812">Transmembrane</keyword>
<gene>
    <name evidence="11" type="ORF">HF329_05515</name>
</gene>
<protein>
    <submittedName>
        <fullName evidence="11">TonB-dependent receptor</fullName>
    </submittedName>
</protein>
<organism evidence="11 12">
    <name type="scientific">Chitinophaga oryzae</name>
    <dbReference type="NCBI Taxonomy" id="2725414"/>
    <lineage>
        <taxon>Bacteria</taxon>
        <taxon>Pseudomonadati</taxon>
        <taxon>Bacteroidota</taxon>
        <taxon>Chitinophagia</taxon>
        <taxon>Chitinophagales</taxon>
        <taxon>Chitinophagaceae</taxon>
        <taxon>Chitinophaga</taxon>
    </lineage>
</organism>
<evidence type="ECO:0000259" key="10">
    <source>
        <dbReference type="Pfam" id="PF07715"/>
    </source>
</evidence>
<proteinExistence type="inferred from homology"/>
<keyword evidence="6 8" id="KW-0472">Membrane</keyword>
<dbReference type="GO" id="GO:0015344">
    <property type="term" value="F:siderophore uptake transmembrane transporter activity"/>
    <property type="evidence" value="ECO:0007669"/>
    <property type="project" value="TreeGrafter"/>
</dbReference>
<evidence type="ECO:0000256" key="6">
    <source>
        <dbReference type="ARBA" id="ARBA00023136"/>
    </source>
</evidence>
<dbReference type="PROSITE" id="PS52016">
    <property type="entry name" value="TONB_DEPENDENT_REC_3"/>
    <property type="match status" value="1"/>
</dbReference>
<dbReference type="SUPFAM" id="SSF56935">
    <property type="entry name" value="Porins"/>
    <property type="match status" value="1"/>
</dbReference>
<dbReference type="Pfam" id="PF07715">
    <property type="entry name" value="Plug"/>
    <property type="match status" value="1"/>
</dbReference>
<dbReference type="Gene3D" id="2.60.40.1120">
    <property type="entry name" value="Carboxypeptidase-like, regulatory domain"/>
    <property type="match status" value="1"/>
</dbReference>
<evidence type="ECO:0000256" key="8">
    <source>
        <dbReference type="PROSITE-ProRule" id="PRU01360"/>
    </source>
</evidence>
<sequence>MHHLSNHFVFTVFFMLMAISANAQQTGAITGSVLSAAGQPLSDVAVTLKGTNKGAYTKKDGSYLVDQVPAGSYTIVASLLGYTRQEQAVTVTAGKTITFRFTLAEESLSREGVTVTGKSQSRQLKESGYAVNAIDTKRFANTTSDINSVLNRTTGVKVREQGGMGSEFNFSINGLSGRAVRFFIDGIPMEVMGSSMTLNNIPVNLAERVEIYKGVLPVSLGADALGGAVNLVTNQNIKNYLDASYTFGSFNTHRAAVTGQVTGKSGIVARVSAFLNYSDNNYLMKAMELWDEDKQLYVKRDVRRFHDQYRSYMTQAEVGVMHKKWADAFFVGAGFSATDREIQTGSNQDNVYGAAMQNGHAFNTTLRYRKDHLFTEGLNLSVFAAHTEDKYTITDTTAYRYFWDGSRVPGNQAEMGPIKQRTHISRPRNFVRANFSYMLNPMHGFNLNYTFDQVTNKNYNELLTDKDHNPGRIGKHMVGLGYQQTLLDSRLTNTFFGKWYGMQLQQPEMLSGNGTYVAASGFKSYFGYGLASRFNILPVLGVKASYEKAYRLQEVGELFGNGYDQIGNANLKPESSNNVNAGAFLTLKKGQHRFYAEGNWYFRDAADFIYAVVYQSNSRVSRYENTSKVQINGVEGEIQYDFRDIFHTTVNVSYQQALNNTKYAPGTNGGTVEATYRNKIPNQPWLFGNALASLGRNNLLGKDTRLQLNWDMQYVHWFYLTWEAYGAAATKNRVPNQYIQNLGLTYSLQNGKYNISAECRNFTDQRAYDNFRLQKPGRAYYVKLRYFIK</sequence>
<name>A0AAE6ZDQ8_9BACT</name>
<evidence type="ECO:0000256" key="4">
    <source>
        <dbReference type="ARBA" id="ARBA00022692"/>
    </source>
</evidence>
<accession>A0AAE6ZDQ8</accession>
<dbReference type="PANTHER" id="PTHR30069:SF29">
    <property type="entry name" value="HEMOGLOBIN AND HEMOGLOBIN-HAPTOGLOBIN-BINDING PROTEIN 1-RELATED"/>
    <property type="match status" value="1"/>
</dbReference>
<dbReference type="InterPro" id="IPR039426">
    <property type="entry name" value="TonB-dep_rcpt-like"/>
</dbReference>
<dbReference type="SUPFAM" id="SSF49452">
    <property type="entry name" value="Starch-binding domain-like"/>
    <property type="match status" value="1"/>
</dbReference>
<dbReference type="EMBL" id="CP051205">
    <property type="protein sequence ID" value="QJB30784.1"/>
    <property type="molecule type" value="Genomic_DNA"/>
</dbReference>